<gene>
    <name evidence="1" type="ORF">C6Y56_11075</name>
</gene>
<sequence>MANDTTTMQAKAKLRFIGIHPGPFESGAILPGSGQKKKFGFVIPMIEAIDTSVVFAGLPG</sequence>
<dbReference type="RefSeq" id="WP_169429862.1">
    <property type="nucleotide sequence ID" value="NZ_CP027561.1"/>
</dbReference>
<dbReference type="AlphaFoldDB" id="A0A7Z3C3Y6"/>
<dbReference type="EMBL" id="CP027561">
    <property type="protein sequence ID" value="QJP95122.1"/>
    <property type="molecule type" value="Genomic_DNA"/>
</dbReference>
<evidence type="ECO:0000313" key="2">
    <source>
        <dbReference type="Proteomes" id="UP000501669"/>
    </source>
</evidence>
<evidence type="ECO:0000313" key="1">
    <source>
        <dbReference type="EMBL" id="QJP95122.1"/>
    </source>
</evidence>
<accession>A0A7Z3C3Y6</accession>
<proteinExistence type="predicted"/>
<organism evidence="1 2">
    <name type="scientific">Pseudomonas fluorescens</name>
    <dbReference type="NCBI Taxonomy" id="294"/>
    <lineage>
        <taxon>Bacteria</taxon>
        <taxon>Pseudomonadati</taxon>
        <taxon>Pseudomonadota</taxon>
        <taxon>Gammaproteobacteria</taxon>
        <taxon>Pseudomonadales</taxon>
        <taxon>Pseudomonadaceae</taxon>
        <taxon>Pseudomonas</taxon>
    </lineage>
</organism>
<name>A0A7Z3C3Y6_PSEFL</name>
<dbReference type="Proteomes" id="UP000501669">
    <property type="component" value="Chromosome"/>
</dbReference>
<protein>
    <submittedName>
        <fullName evidence="1">Uncharacterized protein</fullName>
    </submittedName>
</protein>
<reference evidence="1 2" key="1">
    <citation type="submission" date="2018-03" db="EMBL/GenBank/DDBJ databases">
        <title>Complete genome sequence of Pseudomonas fluorescens sp. G7.</title>
        <authorList>
            <person name="Gao C.-H."/>
            <person name="Li Z."/>
            <person name="Cai P."/>
        </authorList>
    </citation>
    <scope>NUCLEOTIDE SEQUENCE [LARGE SCALE GENOMIC DNA]</scope>
    <source>
        <strain evidence="1 2">G7</strain>
    </source>
</reference>